<accession>A0AAD5UY49</accession>
<keyword evidence="2" id="KW-1185">Reference proteome</keyword>
<sequence length="97" mass="11373">MGSRIRTRNDALRPCMDEVSGGGVPEADWKKVVRGEEYVGIQIRDDGNHGDEWYYEDLQSSCKMRVEFMWSNLRHWREGFRSILDEFETDVRVPMSG</sequence>
<gene>
    <name evidence="1" type="ORF">NLI96_g8926</name>
</gene>
<evidence type="ECO:0000313" key="2">
    <source>
        <dbReference type="Proteomes" id="UP001212997"/>
    </source>
</evidence>
<comment type="caution">
    <text evidence="1">The sequence shown here is derived from an EMBL/GenBank/DDBJ whole genome shotgun (WGS) entry which is preliminary data.</text>
</comment>
<name>A0AAD5UY49_9APHY</name>
<dbReference type="Proteomes" id="UP001212997">
    <property type="component" value="Unassembled WGS sequence"/>
</dbReference>
<evidence type="ECO:0000313" key="1">
    <source>
        <dbReference type="EMBL" id="KAJ3479631.1"/>
    </source>
</evidence>
<proteinExistence type="predicted"/>
<organism evidence="1 2">
    <name type="scientific">Meripilus lineatus</name>
    <dbReference type="NCBI Taxonomy" id="2056292"/>
    <lineage>
        <taxon>Eukaryota</taxon>
        <taxon>Fungi</taxon>
        <taxon>Dikarya</taxon>
        <taxon>Basidiomycota</taxon>
        <taxon>Agaricomycotina</taxon>
        <taxon>Agaricomycetes</taxon>
        <taxon>Polyporales</taxon>
        <taxon>Meripilaceae</taxon>
        <taxon>Meripilus</taxon>
    </lineage>
</organism>
<reference evidence="1" key="1">
    <citation type="submission" date="2022-07" db="EMBL/GenBank/DDBJ databases">
        <title>Genome Sequence of Physisporinus lineatus.</title>
        <authorList>
            <person name="Buettner E."/>
        </authorList>
    </citation>
    <scope>NUCLEOTIDE SEQUENCE</scope>
    <source>
        <strain evidence="1">VT162</strain>
    </source>
</reference>
<dbReference type="AlphaFoldDB" id="A0AAD5UY49"/>
<dbReference type="EMBL" id="JANAWD010000427">
    <property type="protein sequence ID" value="KAJ3479631.1"/>
    <property type="molecule type" value="Genomic_DNA"/>
</dbReference>
<protein>
    <submittedName>
        <fullName evidence="1">Uncharacterized protein</fullName>
    </submittedName>
</protein>